<comment type="subcellular location">
    <subcellularLocation>
        <location evidence="1">Cell inner membrane</location>
        <topology evidence="1">Multi-pass membrane protein</topology>
    </subcellularLocation>
</comment>
<dbReference type="Proteomes" id="UP000077339">
    <property type="component" value="Unassembled WGS sequence"/>
</dbReference>
<dbReference type="RefSeq" id="WP_161484662.1">
    <property type="nucleotide sequence ID" value="NZ_JFHK01000017.1"/>
</dbReference>
<evidence type="ECO:0000256" key="8">
    <source>
        <dbReference type="SAM" id="Phobius"/>
    </source>
</evidence>
<dbReference type="PATRIC" id="fig|1453497.3.peg.307"/>
<dbReference type="PANTHER" id="PTHR23522">
    <property type="entry name" value="BLL5896 PROTEIN"/>
    <property type="match status" value="1"/>
</dbReference>
<reference evidence="10 11" key="1">
    <citation type="submission" date="2014-02" db="EMBL/GenBank/DDBJ databases">
        <title>Kosmotoga genome sequencing.</title>
        <authorList>
            <person name="Pollo S.M."/>
            <person name="Charchuk R."/>
            <person name="Nesbo C.L."/>
        </authorList>
    </citation>
    <scope>NUCLEOTIDE SEQUENCE [LARGE SCALE GENOMIC DNA]</scope>
    <source>
        <strain evidence="10 11">S304</strain>
    </source>
</reference>
<dbReference type="EMBL" id="JFHK01000017">
    <property type="protein sequence ID" value="OAA29740.1"/>
    <property type="molecule type" value="Genomic_DNA"/>
</dbReference>
<evidence type="ECO:0000256" key="2">
    <source>
        <dbReference type="ARBA" id="ARBA00022448"/>
    </source>
</evidence>
<evidence type="ECO:0000256" key="4">
    <source>
        <dbReference type="ARBA" id="ARBA00022519"/>
    </source>
</evidence>
<keyword evidence="5 8" id="KW-0812">Transmembrane</keyword>
<feature type="transmembrane region" description="Helical" evidence="8">
    <location>
        <begin position="36"/>
        <end position="54"/>
    </location>
</feature>
<dbReference type="AlphaFoldDB" id="A0A176K077"/>
<comment type="caution">
    <text evidence="10">The sequence shown here is derived from an EMBL/GenBank/DDBJ whole genome shotgun (WGS) entry which is preliminary data.</text>
</comment>
<dbReference type="SUPFAM" id="SSF103473">
    <property type="entry name" value="MFS general substrate transporter"/>
    <property type="match status" value="1"/>
</dbReference>
<feature type="transmembrane region" description="Helical" evidence="8">
    <location>
        <begin position="150"/>
        <end position="168"/>
    </location>
</feature>
<evidence type="ECO:0000256" key="5">
    <source>
        <dbReference type="ARBA" id="ARBA00022692"/>
    </source>
</evidence>
<dbReference type="GO" id="GO:0015528">
    <property type="term" value="F:lactose:proton symporter activity"/>
    <property type="evidence" value="ECO:0007669"/>
    <property type="project" value="TreeGrafter"/>
</dbReference>
<sequence>MLFQNFFFEAITYSSLAARNMLGQFYDIAGFSPIEIGYLMAMIPLIALISNPFWFRVGSKITDKKAFLIVSISSGILFWFIYLSDDFIPGLISVTLFSFFFSAAVPLGDSLMMASVKKHGGAFAKIRLFGTIGFAATALLLGGLVKWGFIWYFVVASASLFIAPLLLTPTSQSKVKTFKKPIISPVYDGNLFTFTIMIIGMIFGITLNSFHNTFFPVLSRQLGYEKSFVGIVYGLMAVTEIPFLLFAEKIIKKFGNLSVLIVGMFASALRVLLITYVTEMIPLLLIESLHGLTYILMYYTLFNYMHFRLHEKYLVNAQSIFWVLSSGVTYILGSIIGGYIIEFLNTLIAFRIMGYAGFAATGMILLIFILFRRKIAQ</sequence>
<evidence type="ECO:0000313" key="11">
    <source>
        <dbReference type="Proteomes" id="UP000077339"/>
    </source>
</evidence>
<organism evidence="10 11">
    <name type="scientific">Kosmotoga arenicorallina S304</name>
    <dbReference type="NCBI Taxonomy" id="1453497"/>
    <lineage>
        <taxon>Bacteria</taxon>
        <taxon>Thermotogati</taxon>
        <taxon>Thermotogota</taxon>
        <taxon>Thermotogae</taxon>
        <taxon>Kosmotogales</taxon>
        <taxon>Kosmotogaceae</taxon>
        <taxon>Kosmotoga</taxon>
    </lineage>
</organism>
<feature type="transmembrane region" description="Helical" evidence="8">
    <location>
        <begin position="347"/>
        <end position="371"/>
    </location>
</feature>
<name>A0A176K077_9BACT</name>
<dbReference type="STRING" id="1453497.AT15_01520"/>
<keyword evidence="2" id="KW-0813">Transport</keyword>
<feature type="transmembrane region" description="Helical" evidence="8">
    <location>
        <begin position="280"/>
        <end position="299"/>
    </location>
</feature>
<evidence type="ECO:0000259" key="9">
    <source>
        <dbReference type="PROSITE" id="PS50850"/>
    </source>
</evidence>
<feature type="transmembrane region" description="Helical" evidence="8">
    <location>
        <begin position="90"/>
        <end position="114"/>
    </location>
</feature>
<evidence type="ECO:0000313" key="10">
    <source>
        <dbReference type="EMBL" id="OAA29740.1"/>
    </source>
</evidence>
<feature type="transmembrane region" description="Helical" evidence="8">
    <location>
        <begin position="126"/>
        <end position="144"/>
    </location>
</feature>
<gene>
    <name evidence="10" type="ORF">AT15_01520</name>
</gene>
<dbReference type="InterPro" id="IPR024989">
    <property type="entry name" value="MFS_assoc_dom"/>
</dbReference>
<evidence type="ECO:0000256" key="1">
    <source>
        <dbReference type="ARBA" id="ARBA00004429"/>
    </source>
</evidence>
<dbReference type="InterPro" id="IPR020846">
    <property type="entry name" value="MFS_dom"/>
</dbReference>
<keyword evidence="11" id="KW-1185">Reference proteome</keyword>
<dbReference type="Pfam" id="PF12832">
    <property type="entry name" value="MFS_1_like"/>
    <property type="match status" value="1"/>
</dbReference>
<dbReference type="GO" id="GO:0030395">
    <property type="term" value="F:lactose binding"/>
    <property type="evidence" value="ECO:0007669"/>
    <property type="project" value="TreeGrafter"/>
</dbReference>
<dbReference type="GO" id="GO:0005886">
    <property type="term" value="C:plasma membrane"/>
    <property type="evidence" value="ECO:0007669"/>
    <property type="project" value="UniProtKB-SubCell"/>
</dbReference>
<evidence type="ECO:0000256" key="3">
    <source>
        <dbReference type="ARBA" id="ARBA00022475"/>
    </source>
</evidence>
<keyword evidence="6 8" id="KW-1133">Transmembrane helix</keyword>
<feature type="transmembrane region" description="Helical" evidence="8">
    <location>
        <begin position="66"/>
        <end position="84"/>
    </location>
</feature>
<evidence type="ECO:0000256" key="7">
    <source>
        <dbReference type="ARBA" id="ARBA00023136"/>
    </source>
</evidence>
<keyword evidence="7 8" id="KW-0472">Membrane</keyword>
<feature type="transmembrane region" description="Helical" evidence="8">
    <location>
        <begin position="320"/>
        <end position="341"/>
    </location>
</feature>
<dbReference type="PROSITE" id="PS50850">
    <property type="entry name" value="MFS"/>
    <property type="match status" value="1"/>
</dbReference>
<dbReference type="InterPro" id="IPR036259">
    <property type="entry name" value="MFS_trans_sf"/>
</dbReference>
<keyword evidence="3" id="KW-1003">Cell membrane</keyword>
<keyword evidence="4" id="KW-0997">Cell inner membrane</keyword>
<protein>
    <recommendedName>
        <fullName evidence="9">Major facilitator superfamily (MFS) profile domain-containing protein</fullName>
    </recommendedName>
</protein>
<feature type="transmembrane region" description="Helical" evidence="8">
    <location>
        <begin position="227"/>
        <end position="247"/>
    </location>
</feature>
<feature type="transmembrane region" description="Helical" evidence="8">
    <location>
        <begin position="189"/>
        <end position="207"/>
    </location>
</feature>
<evidence type="ECO:0000256" key="6">
    <source>
        <dbReference type="ARBA" id="ARBA00022989"/>
    </source>
</evidence>
<feature type="transmembrane region" description="Helical" evidence="8">
    <location>
        <begin position="254"/>
        <end position="274"/>
    </location>
</feature>
<proteinExistence type="predicted"/>
<accession>A0A176K077</accession>
<dbReference type="Gene3D" id="1.20.1250.20">
    <property type="entry name" value="MFS general substrate transporter like domains"/>
    <property type="match status" value="2"/>
</dbReference>
<feature type="domain" description="Major facilitator superfamily (MFS) profile" evidence="9">
    <location>
        <begin position="192"/>
        <end position="377"/>
    </location>
</feature>
<dbReference type="PANTHER" id="PTHR23522:SF10">
    <property type="entry name" value="3-PHENYLPROPIONIC ACID TRANSPORTER-RELATED"/>
    <property type="match status" value="1"/>
</dbReference>
<dbReference type="OrthoDB" id="41786at2"/>